<dbReference type="EMBL" id="AFQF01003947">
    <property type="protein sequence ID" value="EGU73986.1"/>
    <property type="molecule type" value="Genomic_DNA"/>
</dbReference>
<name>F9GA21_FUSOF</name>
<evidence type="ECO:0000256" key="1">
    <source>
        <dbReference type="SAM" id="MobiDB-lite"/>
    </source>
</evidence>
<dbReference type="AlphaFoldDB" id="F9GA21"/>
<proteinExistence type="predicted"/>
<accession>F9GA21</accession>
<gene>
    <name evidence="2" type="ORF">FOXB_15503</name>
</gene>
<reference evidence="2" key="1">
    <citation type="journal article" date="2012" name="Mol. Plant Microbe Interact.">
        <title>A highly conserved effector in Fusarium oxysporum is required for full virulence on Arabidopsis.</title>
        <authorList>
            <person name="Thatcher L.F."/>
            <person name="Gardiner D.M."/>
            <person name="Kazan K."/>
            <person name="Manners J."/>
        </authorList>
    </citation>
    <scope>NUCLEOTIDE SEQUENCE [LARGE SCALE GENOMIC DNA]</scope>
    <source>
        <strain evidence="2">Fo5176</strain>
    </source>
</reference>
<sequence length="43" mass="4705">MTRTRPLLLPSAARPKANHRQAMRGSEIVALKATSFALNLIAM</sequence>
<organism evidence="2">
    <name type="scientific">Fusarium oxysporum (strain Fo5176)</name>
    <name type="common">Fusarium vascular wilt</name>
    <dbReference type="NCBI Taxonomy" id="660025"/>
    <lineage>
        <taxon>Eukaryota</taxon>
        <taxon>Fungi</taxon>
        <taxon>Dikarya</taxon>
        <taxon>Ascomycota</taxon>
        <taxon>Pezizomycotina</taxon>
        <taxon>Sordariomycetes</taxon>
        <taxon>Hypocreomycetidae</taxon>
        <taxon>Hypocreales</taxon>
        <taxon>Nectriaceae</taxon>
        <taxon>Fusarium</taxon>
        <taxon>Fusarium oxysporum species complex</taxon>
    </lineage>
</organism>
<evidence type="ECO:0000313" key="2">
    <source>
        <dbReference type="EMBL" id="EGU73986.1"/>
    </source>
</evidence>
<protein>
    <submittedName>
        <fullName evidence="2">Uncharacterized protein</fullName>
    </submittedName>
</protein>
<feature type="region of interest" description="Disordered" evidence="1">
    <location>
        <begin position="1"/>
        <end position="20"/>
    </location>
</feature>
<comment type="caution">
    <text evidence="2">The sequence shown here is derived from an EMBL/GenBank/DDBJ whole genome shotgun (WGS) entry which is preliminary data.</text>
</comment>